<keyword evidence="1" id="KW-0433">Leucine-rich repeat</keyword>
<dbReference type="GO" id="GO:0043531">
    <property type="term" value="F:ADP binding"/>
    <property type="evidence" value="ECO:0007669"/>
    <property type="project" value="InterPro"/>
</dbReference>
<feature type="compositionally biased region" description="Polar residues" evidence="5">
    <location>
        <begin position="1907"/>
        <end position="1916"/>
    </location>
</feature>
<protein>
    <recommendedName>
        <fullName evidence="6">TIR domain-containing protein</fullName>
    </recommendedName>
</protein>
<organism evidence="7">
    <name type="scientific">Salix viminalis</name>
    <name type="common">Common osier</name>
    <name type="synonym">Basket willow</name>
    <dbReference type="NCBI Taxonomy" id="40686"/>
    <lineage>
        <taxon>Eukaryota</taxon>
        <taxon>Viridiplantae</taxon>
        <taxon>Streptophyta</taxon>
        <taxon>Embryophyta</taxon>
        <taxon>Tracheophyta</taxon>
        <taxon>Spermatophyta</taxon>
        <taxon>Magnoliopsida</taxon>
        <taxon>eudicotyledons</taxon>
        <taxon>Gunneridae</taxon>
        <taxon>Pentapetalae</taxon>
        <taxon>rosids</taxon>
        <taxon>fabids</taxon>
        <taxon>Malpighiales</taxon>
        <taxon>Salicaceae</taxon>
        <taxon>Saliceae</taxon>
        <taxon>Salix</taxon>
    </lineage>
</organism>
<dbReference type="SMART" id="SM00255">
    <property type="entry name" value="TIR"/>
    <property type="match status" value="2"/>
</dbReference>
<dbReference type="Gene3D" id="3.40.50.10140">
    <property type="entry name" value="Toll/interleukin-1 receptor homology (TIR) domain"/>
    <property type="match status" value="2"/>
</dbReference>
<dbReference type="SUPFAM" id="SSF46785">
    <property type="entry name" value="Winged helix' DNA-binding domain"/>
    <property type="match status" value="2"/>
</dbReference>
<dbReference type="InterPro" id="IPR032675">
    <property type="entry name" value="LRR_dom_sf"/>
</dbReference>
<dbReference type="Gene3D" id="3.80.10.10">
    <property type="entry name" value="Ribonuclease Inhibitor"/>
    <property type="match status" value="4"/>
</dbReference>
<dbReference type="InterPro" id="IPR035897">
    <property type="entry name" value="Toll_tir_struct_dom_sf"/>
</dbReference>
<dbReference type="Pfam" id="PF07725">
    <property type="entry name" value="LRR_3"/>
    <property type="match status" value="3"/>
</dbReference>
<evidence type="ECO:0000256" key="3">
    <source>
        <dbReference type="ARBA" id="ARBA00022821"/>
    </source>
</evidence>
<dbReference type="PANTHER" id="PTHR11017:SF559">
    <property type="entry name" value="DISEASE RESISTANCE PROTEIN CHL1"/>
    <property type="match status" value="1"/>
</dbReference>
<feature type="domain" description="TIR" evidence="6">
    <location>
        <begin position="766"/>
        <end position="931"/>
    </location>
</feature>
<dbReference type="InterPro" id="IPR003591">
    <property type="entry name" value="Leu-rich_rpt_typical-subtyp"/>
</dbReference>
<dbReference type="EMBL" id="CAADRP010002041">
    <property type="protein sequence ID" value="VFU59972.1"/>
    <property type="molecule type" value="Genomic_DNA"/>
</dbReference>
<dbReference type="GO" id="GO:0007165">
    <property type="term" value="P:signal transduction"/>
    <property type="evidence" value="ECO:0007669"/>
    <property type="project" value="InterPro"/>
</dbReference>
<evidence type="ECO:0000256" key="5">
    <source>
        <dbReference type="SAM" id="MobiDB-lite"/>
    </source>
</evidence>
<dbReference type="InterPro" id="IPR011713">
    <property type="entry name" value="Leu-rich_rpt_3"/>
</dbReference>
<dbReference type="InterPro" id="IPR003593">
    <property type="entry name" value="AAA+_ATPase"/>
</dbReference>
<dbReference type="InterPro" id="IPR036390">
    <property type="entry name" value="WH_DNA-bd_sf"/>
</dbReference>
<evidence type="ECO:0000313" key="7">
    <source>
        <dbReference type="EMBL" id="VFU59972.1"/>
    </source>
</evidence>
<dbReference type="SUPFAM" id="SSF52540">
    <property type="entry name" value="P-loop containing nucleoside triphosphate hydrolases"/>
    <property type="match status" value="3"/>
</dbReference>
<sequence>MASTSLQGITSSPSSSPPEYIYDVFLSFRGKDTRNNFTSHLYSNLVQRGIDVYMDDRELERGKAIEPALWKAIEESRFSVVVFSRDYASSPWCLDELVKIVQCMKEMGQTVLPVFYDVDPSEVAERKRKYEEAFVEHEQNFEENLEKVRNWKHCLATVANLSGWDVRNRNESESIKIIVEYIQYKLTITLPTISRNLVGIDSRLEVLKGYIGEEVGKSIFIGFCGMGGIGKTTFARVVYDRIRWQFEGSCFLANVREGKEKIEAIFLDMPGITEAQWNMHVFSKMSKLRLLKINNVLLSEGPEELSDMLRFLEWHFYPSKSLPTFLQVDELVELHMPNSNIEQLWYGHKPESIEIIVEHIFYKLSVAMPTISKNLVGIDSRLEVLNGYIGEEVCEASFIGVCGMGGIGKTTVARVVYERIRWQFEGSCFLANVREVFAEKDGPRRLQEQLLSEILMERATVWDSSRGIEMIRRRLRLKKILLILDDVEDQKQLEFLVAEHGCFGPGSKIIITSRDKKVLTRYDDARIYEAEKLNDDDALMLFSQKAFKNYQPAEDFVELSKQVVGYANGVLLALEVIGSFLHGRGIFEWESAIDRLNDIPDRRIIDVLCISFDGLHELEKKIFLDIACFLKGFKKDRIIRILNGCGFHANIGTQVLIEKSLISVSRDKVWMHNLLEIMGKEIVRCESPEEPGRRSRYWTYEDVCLALMDNTGKEKIEAIFLDMPGITEAQWNMKAFSKMRKLRLLKINNMQLSEGLEDPSNKLQFLEWHFYPSKSLSAGLQVDMLVELHMPNSSIEQLWYGYKLERGKTIEPALSKAIEESRFSVVVFSRDYASSPWCLDELVKIVQCMKEMGQTVLPVFYDVDPSEVAERKRKYEKAFVEHEQNFEENLEKVRNWKHCLATVANLSGWDVQNRNESESIKIIVEYILYKLSVTMPTINKNLVGIDSRLEVLNGYIGEEVGEPIFIGVCGMGGIGKTTVARVVYDRIHWQFDGSCFLANVKEVFVEKDGPRHLQEQLLSEILMERATVWDSSRGIDMIRRRLRLKKILLILDDVDDQKQLEFLAAERGWFGSGSRIIITSRDKKVLTRYDDARIYEAEKLNDDDALMLFSHKAFKNFQPAEDFLELSKQVVGYANGLPLALEVIGSFLHGRDFHDWGSAIDRLNEIPDREIIDVLHISFDGLHELEKKIFLDIACFLKGFKKDRIVRILNGCGFHANIGTQVLIEKYLISVAWDQVWMHNLLQIMGKEIVRCESPKEPGRCSRLWRYEDVCLALMDNTGKEKIEAIFLDMPGITEAQWNMEVFSKMSKLRLLKINNVQLSEGPEDLSNMLRFLEWHFYPSKSLPACLQVDELVELHMPNSSIEQLWHGHKRAVNLKIIDLSNSLSLVRTPDFTGIPNLKRLILEGCTSLYEVHPSLGRHKKLLYVNLMNCISVRTLPSNLEMESLGIFSLDGCSELEKFPDIVGNMNKLMVLRLDETGIIKLSSSIHYLIGLGLLSMNNCKNLTRIPEGISCLKSLKKLDLSGCSRLEYLPTNLGEVESLEEFDLTGTSIQELPASISLLKNLKVLYLDGCKRIVVLPSLSGLCSLEVLSLRDCHLREGALPKNIGCLSSLMSLNLSGNDFVSLPRSINKLSRLEMLVLEDCRMLESLPEVPYKVHTGKEKIEAIFLDMPGIIEAQWNMQVFSKMSKLRLLKINNVQLSEGPEDLSNMLRFLEWNFYPSKSLPNFLQVDELVELHMPNSSIEQLWYGHKSALKLEMIDLSNSLSLVRTPDFTSIPNLKRLILEGCTSLYEVHPSLGHHKKLQYVNLMNCRNVKTLPSNLEMESLERIVVLPYLSDFCSLEVLSLRDCHLKEGVLPEDIGCLSSLMSLYLSQNNFVSLPRSINELSELETLVLEDCRMLESLPEVPSKVQTPTQQQTRYRKSPCGPADGEDGGSAPSEDATANE</sequence>
<evidence type="ECO:0000256" key="1">
    <source>
        <dbReference type="ARBA" id="ARBA00022614"/>
    </source>
</evidence>
<proteinExistence type="predicted"/>
<gene>
    <name evidence="7" type="ORF">SVIM_LOCUS443167</name>
</gene>
<evidence type="ECO:0000256" key="4">
    <source>
        <dbReference type="ARBA" id="ARBA00023027"/>
    </source>
</evidence>
<dbReference type="SUPFAM" id="SSF52200">
    <property type="entry name" value="Toll/Interleukin receptor TIR domain"/>
    <property type="match status" value="2"/>
</dbReference>
<dbReference type="PANTHER" id="PTHR11017">
    <property type="entry name" value="LEUCINE-RICH REPEAT-CONTAINING PROTEIN"/>
    <property type="match status" value="1"/>
</dbReference>
<accession>A0A6N2MZU4</accession>
<dbReference type="Gene3D" id="1.10.8.430">
    <property type="entry name" value="Helical domain of apoptotic protease-activating factors"/>
    <property type="match status" value="2"/>
</dbReference>
<feature type="region of interest" description="Disordered" evidence="5">
    <location>
        <begin position="1903"/>
        <end position="1943"/>
    </location>
</feature>
<dbReference type="InterPro" id="IPR058192">
    <property type="entry name" value="WHD_ROQ1-like"/>
</dbReference>
<dbReference type="Pfam" id="PF00931">
    <property type="entry name" value="NB-ARC"/>
    <property type="match status" value="2"/>
</dbReference>
<dbReference type="FunFam" id="3.40.50.10140:FF:000007">
    <property type="entry name" value="Disease resistance protein (TIR-NBS-LRR class)"/>
    <property type="match status" value="1"/>
</dbReference>
<dbReference type="InterPro" id="IPR002182">
    <property type="entry name" value="NB-ARC"/>
</dbReference>
<dbReference type="Gene3D" id="3.40.50.300">
    <property type="entry name" value="P-loop containing nucleotide triphosphate hydrolases"/>
    <property type="match status" value="3"/>
</dbReference>
<dbReference type="GO" id="GO:0006952">
    <property type="term" value="P:defense response"/>
    <property type="evidence" value="ECO:0007669"/>
    <property type="project" value="UniProtKB-KW"/>
</dbReference>
<dbReference type="InterPro" id="IPR027417">
    <property type="entry name" value="P-loop_NTPase"/>
</dbReference>
<dbReference type="Pfam" id="PF01582">
    <property type="entry name" value="TIR"/>
    <property type="match status" value="2"/>
</dbReference>
<dbReference type="InterPro" id="IPR000157">
    <property type="entry name" value="TIR_dom"/>
</dbReference>
<dbReference type="SMART" id="SM00382">
    <property type="entry name" value="AAA"/>
    <property type="match status" value="2"/>
</dbReference>
<reference evidence="7" key="1">
    <citation type="submission" date="2019-03" db="EMBL/GenBank/DDBJ databases">
        <authorList>
            <person name="Mank J."/>
            <person name="Almeida P."/>
        </authorList>
    </citation>
    <scope>NUCLEOTIDE SEQUENCE</scope>
    <source>
        <strain evidence="7">78183</strain>
    </source>
</reference>
<evidence type="ECO:0000259" key="6">
    <source>
        <dbReference type="PROSITE" id="PS50104"/>
    </source>
</evidence>
<keyword evidence="4" id="KW-0520">NAD</keyword>
<dbReference type="Pfam" id="PF23282">
    <property type="entry name" value="WHD_ROQ1"/>
    <property type="match status" value="2"/>
</dbReference>
<dbReference type="PROSITE" id="PS50104">
    <property type="entry name" value="TIR"/>
    <property type="match status" value="2"/>
</dbReference>
<dbReference type="InterPro" id="IPR042197">
    <property type="entry name" value="Apaf_helical"/>
</dbReference>
<keyword evidence="3" id="KW-0611">Plant defense</keyword>
<evidence type="ECO:0000256" key="2">
    <source>
        <dbReference type="ARBA" id="ARBA00022737"/>
    </source>
</evidence>
<name>A0A6N2MZU4_SALVM</name>
<feature type="domain" description="TIR" evidence="6">
    <location>
        <begin position="20"/>
        <end position="186"/>
    </location>
</feature>
<dbReference type="SMART" id="SM00369">
    <property type="entry name" value="LRR_TYP"/>
    <property type="match status" value="3"/>
</dbReference>
<dbReference type="PRINTS" id="PR00364">
    <property type="entry name" value="DISEASERSIST"/>
</dbReference>
<dbReference type="SUPFAM" id="SSF52058">
    <property type="entry name" value="L domain-like"/>
    <property type="match status" value="2"/>
</dbReference>
<keyword evidence="2" id="KW-0677">Repeat</keyword>
<dbReference type="InterPro" id="IPR044974">
    <property type="entry name" value="Disease_R_plants"/>
</dbReference>